<comment type="caution">
    <text evidence="3">The sequence shown here is derived from an EMBL/GenBank/DDBJ whole genome shotgun (WGS) entry which is preliminary data.</text>
</comment>
<name>A0ABV2QCB5_9BURK</name>
<protein>
    <submittedName>
        <fullName evidence="3">Tripartite-type tricarboxylate transporter receptor subunit TctC</fullName>
    </submittedName>
</protein>
<dbReference type="PANTHER" id="PTHR42928">
    <property type="entry name" value="TRICARBOXYLATE-BINDING PROTEIN"/>
    <property type="match status" value="1"/>
</dbReference>
<keyword evidence="4" id="KW-1185">Reference proteome</keyword>
<organism evidence="3 4">
    <name type="scientific">Ottowia thiooxydans</name>
    <dbReference type="NCBI Taxonomy" id="219182"/>
    <lineage>
        <taxon>Bacteria</taxon>
        <taxon>Pseudomonadati</taxon>
        <taxon>Pseudomonadota</taxon>
        <taxon>Betaproteobacteria</taxon>
        <taxon>Burkholderiales</taxon>
        <taxon>Comamonadaceae</taxon>
        <taxon>Ottowia</taxon>
    </lineage>
</organism>
<comment type="similarity">
    <text evidence="1">Belongs to the UPF0065 (bug) family.</text>
</comment>
<dbReference type="SUPFAM" id="SSF53850">
    <property type="entry name" value="Periplasmic binding protein-like II"/>
    <property type="match status" value="1"/>
</dbReference>
<dbReference type="Gene3D" id="3.40.190.10">
    <property type="entry name" value="Periplasmic binding protein-like II"/>
    <property type="match status" value="1"/>
</dbReference>
<evidence type="ECO:0000256" key="1">
    <source>
        <dbReference type="ARBA" id="ARBA00006987"/>
    </source>
</evidence>
<feature type="chain" id="PRO_5045099928" evidence="2">
    <location>
        <begin position="30"/>
        <end position="330"/>
    </location>
</feature>
<keyword evidence="3" id="KW-0675">Receptor</keyword>
<proteinExistence type="inferred from homology"/>
<evidence type="ECO:0000313" key="3">
    <source>
        <dbReference type="EMBL" id="MET4578674.1"/>
    </source>
</evidence>
<sequence>MLTTSSIRLRVLRGAALIGLVAGTTLAMAQSAPNQFSIVVPYAPGGPADSAARLIRPVFESTLGKTTIVENLAGAGGSIGATKVLRAIDGSQILMGSPNEVILAPLGLSAVKYKADDFRLVGTVGELPYVLIARPDFPAGTVDELIAYAKANAARSLSYGSMGSGSINHLATEAFGAKTGVRLNHIPYKGAAPLVQDVASGQIDFAFTPLAGPVQGLIETGRVKFFGLTSAARSARWADWPTVNESKVLKDFVYSIWVGPVVSKSTPEPVVQRINAALAEALRQPDVRKGLAAAGFLGTATTSLLDAQKLYTSEADKFRSIADAIKLQPQ</sequence>
<dbReference type="CDD" id="cd07012">
    <property type="entry name" value="PBP2_Bug_TTT"/>
    <property type="match status" value="1"/>
</dbReference>
<dbReference type="Gene3D" id="3.40.190.150">
    <property type="entry name" value="Bordetella uptake gene, domain 1"/>
    <property type="match status" value="1"/>
</dbReference>
<dbReference type="InterPro" id="IPR005064">
    <property type="entry name" value="BUG"/>
</dbReference>
<reference evidence="3 4" key="1">
    <citation type="submission" date="2024-06" db="EMBL/GenBank/DDBJ databases">
        <title>Sorghum-associated microbial communities from plants grown in Nebraska, USA.</title>
        <authorList>
            <person name="Schachtman D."/>
        </authorList>
    </citation>
    <scope>NUCLEOTIDE SEQUENCE [LARGE SCALE GENOMIC DNA]</scope>
    <source>
        <strain evidence="3 4">2709</strain>
    </source>
</reference>
<dbReference type="Proteomes" id="UP001549320">
    <property type="component" value="Unassembled WGS sequence"/>
</dbReference>
<evidence type="ECO:0000256" key="2">
    <source>
        <dbReference type="SAM" id="SignalP"/>
    </source>
</evidence>
<dbReference type="PANTHER" id="PTHR42928:SF5">
    <property type="entry name" value="BLR1237 PROTEIN"/>
    <property type="match status" value="1"/>
</dbReference>
<feature type="signal peptide" evidence="2">
    <location>
        <begin position="1"/>
        <end position="29"/>
    </location>
</feature>
<dbReference type="Pfam" id="PF03401">
    <property type="entry name" value="TctC"/>
    <property type="match status" value="1"/>
</dbReference>
<evidence type="ECO:0000313" key="4">
    <source>
        <dbReference type="Proteomes" id="UP001549320"/>
    </source>
</evidence>
<dbReference type="PIRSF" id="PIRSF017082">
    <property type="entry name" value="YflP"/>
    <property type="match status" value="1"/>
</dbReference>
<keyword evidence="2" id="KW-0732">Signal</keyword>
<dbReference type="InterPro" id="IPR042100">
    <property type="entry name" value="Bug_dom1"/>
</dbReference>
<dbReference type="EMBL" id="JBEPSH010000007">
    <property type="protein sequence ID" value="MET4578674.1"/>
    <property type="molecule type" value="Genomic_DNA"/>
</dbReference>
<dbReference type="RefSeq" id="WP_354446102.1">
    <property type="nucleotide sequence ID" value="NZ_JBEPSH010000007.1"/>
</dbReference>
<gene>
    <name evidence="3" type="ORF">ABIE13_003790</name>
</gene>
<accession>A0ABV2QCB5</accession>